<gene>
    <name evidence="6" type="ORF">HUG10_10075</name>
</gene>
<dbReference type="Pfam" id="PF00288">
    <property type="entry name" value="GHMP_kinases_N"/>
    <property type="match status" value="1"/>
</dbReference>
<keyword evidence="2" id="KW-0328">Glycosyltransferase</keyword>
<comment type="subunit">
    <text evidence="2">Homodimer.</text>
</comment>
<dbReference type="InterPro" id="IPR020568">
    <property type="entry name" value="Ribosomal_Su5_D2-typ_SF"/>
</dbReference>
<dbReference type="PANTHER" id="PTHR20861">
    <property type="entry name" value="HOMOSERINE/4-DIPHOSPHOCYTIDYL-2-C-METHYL-D-ERYTHRITOL KINASE"/>
    <property type="match status" value="1"/>
</dbReference>
<accession>A0A7D5KX86</accession>
<feature type="region of interest" description="Disordered" evidence="3">
    <location>
        <begin position="1"/>
        <end position="24"/>
    </location>
</feature>
<evidence type="ECO:0000313" key="7">
    <source>
        <dbReference type="Proteomes" id="UP000509750"/>
    </source>
</evidence>
<dbReference type="PANTHER" id="PTHR20861:SF6">
    <property type="entry name" value="BETA-RIBOFURANOSYLPHENOL 5'-PHOSPHATE SYNTHASE"/>
    <property type="match status" value="1"/>
</dbReference>
<comment type="catalytic activity">
    <reaction evidence="2">
        <text>5-phospho-alpha-D-ribose 1-diphosphate + 4-hydroxybenzoate + H(+) = 4-(beta-D-ribofuranosyl)phenol 5'-phosphate + CO2 + diphosphate</text>
        <dbReference type="Rhea" id="RHEA:48556"/>
        <dbReference type="ChEBI" id="CHEBI:15378"/>
        <dbReference type="ChEBI" id="CHEBI:16526"/>
        <dbReference type="ChEBI" id="CHEBI:17879"/>
        <dbReference type="ChEBI" id="CHEBI:33019"/>
        <dbReference type="ChEBI" id="CHEBI:58017"/>
        <dbReference type="ChEBI" id="CHEBI:82767"/>
        <dbReference type="EC" id="2.4.2.54"/>
    </reaction>
</comment>
<keyword evidence="7" id="KW-1185">Reference proteome</keyword>
<evidence type="ECO:0000313" key="6">
    <source>
        <dbReference type="EMBL" id="QLG27878.1"/>
    </source>
</evidence>
<dbReference type="AlphaFoldDB" id="A0A7D5KX86"/>
<dbReference type="InterPro" id="IPR013750">
    <property type="entry name" value="GHMP_kinase_C_dom"/>
</dbReference>
<dbReference type="Pfam" id="PF08544">
    <property type="entry name" value="GHMP_kinases_C"/>
    <property type="match status" value="1"/>
</dbReference>
<dbReference type="Proteomes" id="UP000509750">
    <property type="component" value="Chromosome"/>
</dbReference>
<comment type="pathway">
    <text evidence="2">Cofactor biosynthesis; 5,6,7,8-tetrahydromethanopterin biosynthesis.</text>
</comment>
<dbReference type="PIRSF" id="PIRSF004884">
    <property type="entry name" value="Sugar_kin_arch"/>
    <property type="match status" value="1"/>
</dbReference>
<feature type="domain" description="GHMP kinase N-terminal" evidence="4">
    <location>
        <begin position="79"/>
        <end position="153"/>
    </location>
</feature>
<feature type="domain" description="GHMP kinase C-terminal" evidence="5">
    <location>
        <begin position="235"/>
        <end position="319"/>
    </location>
</feature>
<name>A0A7D5KX86_9EURY</name>
<dbReference type="InterPro" id="IPR006204">
    <property type="entry name" value="GHMP_kinase_N_dom"/>
</dbReference>
<comment type="similarity">
    <text evidence="2">Belongs to the beta-RFA-P synthase family.</text>
</comment>
<dbReference type="GO" id="GO:0043793">
    <property type="term" value="F:beta-ribofuranosylaminobenzene 5'-phosphate synthase activity"/>
    <property type="evidence" value="ECO:0007669"/>
    <property type="project" value="UniProtKB-EC"/>
</dbReference>
<dbReference type="NCBIfam" id="TIGR00144">
    <property type="entry name" value="beta_RFAP_syn"/>
    <property type="match status" value="1"/>
</dbReference>
<evidence type="ECO:0000259" key="4">
    <source>
        <dbReference type="Pfam" id="PF00288"/>
    </source>
</evidence>
<dbReference type="EMBL" id="CP058529">
    <property type="protein sequence ID" value="QLG27878.1"/>
    <property type="molecule type" value="Genomic_DNA"/>
</dbReference>
<dbReference type="InterPro" id="IPR004422">
    <property type="entry name" value="RFAP_synthase"/>
</dbReference>
<dbReference type="GeneID" id="56029182"/>
<dbReference type="GO" id="GO:0016301">
    <property type="term" value="F:kinase activity"/>
    <property type="evidence" value="ECO:0007669"/>
    <property type="project" value="UniProtKB-KW"/>
</dbReference>
<organism evidence="6 7">
    <name type="scientific">Halorarum halophilum</name>
    <dbReference type="NCBI Taxonomy" id="2743090"/>
    <lineage>
        <taxon>Archaea</taxon>
        <taxon>Methanobacteriati</taxon>
        <taxon>Methanobacteriota</taxon>
        <taxon>Stenosarchaea group</taxon>
        <taxon>Halobacteria</taxon>
        <taxon>Halobacteriales</taxon>
        <taxon>Haloferacaceae</taxon>
        <taxon>Halorarum</taxon>
    </lineage>
</organism>
<dbReference type="Gene3D" id="3.30.230.10">
    <property type="match status" value="1"/>
</dbReference>
<dbReference type="EC" id="2.4.2.54" evidence="2"/>
<sequence>MTADDASPVGHTPGEAPPGGAPVEVETGARLHVGFGNLSLAHERLYGAAGVGVDRPGVRLTAAPADEVVCDHDTARRYAERVCGLLDLPGARIDVDRTLPRHMGLGSGTQLSLAVLAGVARAYGSEPRVRERAPALGRGGRSGVGVAAFETGGFVLDAGHPTERFTTDRPADGDWTVPAVAARHAVPDDWRFLLVIPDAEPGRADGREDDSMRAVVEDADPDVADRVAGVVQRRLLPALAEGSVERFGAAVGEIGRLNGAWFADEQGGVYRPPVGDVVAALRDATAVFGSGQSSWGPTVYGVTDADHADAARDAGRRALDDAGVGGDVLVVRARNDGATVRHGDEF</sequence>
<keyword evidence="6" id="KW-0418">Kinase</keyword>
<dbReference type="UniPathway" id="UPA00065"/>
<proteinExistence type="inferred from homology"/>
<dbReference type="KEGG" id="halg:HUG10_10075"/>
<evidence type="ECO:0000256" key="3">
    <source>
        <dbReference type="SAM" id="MobiDB-lite"/>
    </source>
</evidence>
<evidence type="ECO:0000256" key="2">
    <source>
        <dbReference type="PIRNR" id="PIRNR004884"/>
    </source>
</evidence>
<keyword evidence="1 2" id="KW-0808">Transferase</keyword>
<dbReference type="OrthoDB" id="85156at2157"/>
<evidence type="ECO:0000259" key="5">
    <source>
        <dbReference type="Pfam" id="PF08544"/>
    </source>
</evidence>
<dbReference type="SUPFAM" id="SSF54211">
    <property type="entry name" value="Ribosomal protein S5 domain 2-like"/>
    <property type="match status" value="1"/>
</dbReference>
<dbReference type="InterPro" id="IPR014721">
    <property type="entry name" value="Ribsml_uS5_D2-typ_fold_subgr"/>
</dbReference>
<evidence type="ECO:0000256" key="1">
    <source>
        <dbReference type="ARBA" id="ARBA00022679"/>
    </source>
</evidence>
<dbReference type="RefSeq" id="WP_179169453.1">
    <property type="nucleotide sequence ID" value="NZ_CP058529.1"/>
</dbReference>
<comment type="function">
    <text evidence="2">Catalyzes the condensation of 4-aminobenzoate (pABA) with 5-phospho-alpha-D-ribose 1-diphosphate (PRPP) to produce beta-ribofuranosylaminobenzene 5'-phosphate (beta-RFA-P).</text>
</comment>
<protein>
    <recommendedName>
        <fullName evidence="2">Beta-ribofuranosylaminobenzene 5'-phosphate synthase</fullName>
        <shortName evidence="2">Beta-RFA-P synthase</shortName>
        <ecNumber evidence="2">2.4.2.54</ecNumber>
    </recommendedName>
</protein>
<dbReference type="GO" id="GO:0005524">
    <property type="term" value="F:ATP binding"/>
    <property type="evidence" value="ECO:0007669"/>
    <property type="project" value="UniProtKB-UniRule"/>
</dbReference>
<reference evidence="6 7" key="1">
    <citation type="submission" date="2020-07" db="EMBL/GenBank/DDBJ databases">
        <title>Gai3-2, isolated from salt lake.</title>
        <authorList>
            <person name="Cui H."/>
            <person name="Shi X."/>
        </authorList>
    </citation>
    <scope>NUCLEOTIDE SEQUENCE [LARGE SCALE GENOMIC DNA]</scope>
    <source>
        <strain evidence="6 7">Gai3-2</strain>
    </source>
</reference>